<protein>
    <submittedName>
        <fullName evidence="3">Taurine catabolism dioxygenase</fullName>
    </submittedName>
</protein>
<feature type="domain" description="TauD/TfdA-like" evidence="2">
    <location>
        <begin position="57"/>
        <end position="280"/>
    </location>
</feature>
<accession>A0A6S6UKG5</accession>
<dbReference type="GO" id="GO:0016706">
    <property type="term" value="F:2-oxoglutarate-dependent dioxygenase activity"/>
    <property type="evidence" value="ECO:0007669"/>
    <property type="project" value="UniProtKB-ARBA"/>
</dbReference>
<keyword evidence="3" id="KW-0223">Dioxygenase</keyword>
<name>A0A6S6UKG5_9GAMM</name>
<dbReference type="InterPro" id="IPR003819">
    <property type="entry name" value="TauD/TfdA-like"/>
</dbReference>
<dbReference type="InterPro" id="IPR042098">
    <property type="entry name" value="TauD-like_sf"/>
</dbReference>
<dbReference type="EMBL" id="CACVAY010000146">
    <property type="protein sequence ID" value="CAA6828103.1"/>
    <property type="molecule type" value="Genomic_DNA"/>
</dbReference>
<keyword evidence="1" id="KW-0560">Oxidoreductase</keyword>
<dbReference type="Gene3D" id="3.60.130.10">
    <property type="entry name" value="Clavaminate synthase-like"/>
    <property type="match status" value="1"/>
</dbReference>
<dbReference type="SUPFAM" id="SSF51197">
    <property type="entry name" value="Clavaminate synthase-like"/>
    <property type="match status" value="1"/>
</dbReference>
<dbReference type="AlphaFoldDB" id="A0A6S6UKG5"/>
<organism evidence="3">
    <name type="scientific">uncultured Thiotrichaceae bacterium</name>
    <dbReference type="NCBI Taxonomy" id="298394"/>
    <lineage>
        <taxon>Bacteria</taxon>
        <taxon>Pseudomonadati</taxon>
        <taxon>Pseudomonadota</taxon>
        <taxon>Gammaproteobacteria</taxon>
        <taxon>Thiotrichales</taxon>
        <taxon>Thiotrichaceae</taxon>
        <taxon>environmental samples</taxon>
    </lineage>
</organism>
<evidence type="ECO:0000313" key="3">
    <source>
        <dbReference type="EMBL" id="CAA6828103.1"/>
    </source>
</evidence>
<sequence length="293" mass="33919">MTISNPHPAISSYPEWRQSKLSTYPLLPEQLIIDIPDINGLTHNIISQMSKNITKHNFSFYRFENPDQNNKQAVHNLATNRGLIHVDNNLCSDADNLTSIEVRENRGQHEYVPYTSRPINWHTDGYYNADDKQIHGVILHCARPAIEGGMNYVLDHDIAYILLKDENPAYIDALCHPNAMTIPANILNGEIIRPEQTGPVFSYTRDRRIHMRYSARLRNIIWRDDDATQEALAFLRTLWESDSPYILSYKLQAGEGFISNNVLHARTTFKDHNNKEMKRLLYRGRFFDAVNIK</sequence>
<dbReference type="Pfam" id="PF02668">
    <property type="entry name" value="TauD"/>
    <property type="match status" value="1"/>
</dbReference>
<evidence type="ECO:0000256" key="1">
    <source>
        <dbReference type="ARBA" id="ARBA00023002"/>
    </source>
</evidence>
<reference evidence="3" key="1">
    <citation type="submission" date="2020-01" db="EMBL/GenBank/DDBJ databases">
        <authorList>
            <person name="Meier V. D."/>
            <person name="Meier V D."/>
        </authorList>
    </citation>
    <scope>NUCLEOTIDE SEQUENCE</scope>
    <source>
        <strain evidence="3">HLG_WM_MAG_07</strain>
    </source>
</reference>
<evidence type="ECO:0000259" key="2">
    <source>
        <dbReference type="Pfam" id="PF02668"/>
    </source>
</evidence>
<proteinExistence type="predicted"/>
<gene>
    <name evidence="3" type="ORF">HELGO_WM8860</name>
</gene>